<name>A0AAV4PM31_9ARAC</name>
<reference evidence="2 3" key="1">
    <citation type="submission" date="2021-06" db="EMBL/GenBank/DDBJ databases">
        <title>Caerostris darwini draft genome.</title>
        <authorList>
            <person name="Kono N."/>
            <person name="Arakawa K."/>
        </authorList>
    </citation>
    <scope>NUCLEOTIDE SEQUENCE [LARGE SCALE GENOMIC DNA]</scope>
</reference>
<evidence type="ECO:0000313" key="2">
    <source>
        <dbReference type="EMBL" id="GIX96914.1"/>
    </source>
</evidence>
<keyword evidence="3" id="KW-1185">Reference proteome</keyword>
<dbReference type="Proteomes" id="UP001054837">
    <property type="component" value="Unassembled WGS sequence"/>
</dbReference>
<evidence type="ECO:0000313" key="3">
    <source>
        <dbReference type="Proteomes" id="UP001054837"/>
    </source>
</evidence>
<dbReference type="AlphaFoldDB" id="A0AAV4PM31"/>
<dbReference type="Pfam" id="PF18701">
    <property type="entry name" value="DUF5641"/>
    <property type="match status" value="1"/>
</dbReference>
<proteinExistence type="predicted"/>
<dbReference type="InterPro" id="IPR040676">
    <property type="entry name" value="DUF5641"/>
</dbReference>
<protein>
    <recommendedName>
        <fullName evidence="1">DUF5641 domain-containing protein</fullName>
    </recommendedName>
</protein>
<sequence>MGQTFFIIQPFEDPASERIPEKLLEQRSDPIFSNSCTINPTLQDIFEKHSSLTKIIRILAYCRRFVIRCKLGNNLASEATYLSLSEIIEIKSILFLWVQERHFPDELNTLQAGKTLSPSSKILSLNPFLDHGENLNFLPYEPANEELPHGTRWQLVQSIRKGFWKRWYNEYLYSLQQSEGSLKRISKLDTWSS</sequence>
<evidence type="ECO:0000259" key="1">
    <source>
        <dbReference type="Pfam" id="PF18701"/>
    </source>
</evidence>
<gene>
    <name evidence="2" type="ORF">CDAR_530501</name>
</gene>
<comment type="caution">
    <text evidence="2">The sequence shown here is derived from an EMBL/GenBank/DDBJ whole genome shotgun (WGS) entry which is preliminary data.</text>
</comment>
<accession>A0AAV4PM31</accession>
<organism evidence="2 3">
    <name type="scientific">Caerostris darwini</name>
    <dbReference type="NCBI Taxonomy" id="1538125"/>
    <lineage>
        <taxon>Eukaryota</taxon>
        <taxon>Metazoa</taxon>
        <taxon>Ecdysozoa</taxon>
        <taxon>Arthropoda</taxon>
        <taxon>Chelicerata</taxon>
        <taxon>Arachnida</taxon>
        <taxon>Araneae</taxon>
        <taxon>Araneomorphae</taxon>
        <taxon>Entelegynae</taxon>
        <taxon>Araneoidea</taxon>
        <taxon>Araneidae</taxon>
        <taxon>Caerostris</taxon>
    </lineage>
</organism>
<dbReference type="EMBL" id="BPLQ01002987">
    <property type="protein sequence ID" value="GIX96914.1"/>
    <property type="molecule type" value="Genomic_DNA"/>
</dbReference>
<feature type="domain" description="DUF5641" evidence="1">
    <location>
        <begin position="151"/>
        <end position="179"/>
    </location>
</feature>